<proteinExistence type="predicted"/>
<keyword evidence="2" id="KW-1185">Reference proteome</keyword>
<name>A0ABX0J413_9BACL</name>
<reference evidence="1" key="1">
    <citation type="submission" date="2020-03" db="EMBL/GenBank/DDBJ databases">
        <title>Draft sequencing of Paenibacilllus sp. S3N08.</title>
        <authorList>
            <person name="Kim D.-U."/>
        </authorList>
    </citation>
    <scope>NUCLEOTIDE SEQUENCE</scope>
    <source>
        <strain evidence="1">S3N08</strain>
    </source>
</reference>
<organism evidence="1 2">
    <name type="scientific">Paenibacillus agricola</name>
    <dbReference type="NCBI Taxonomy" id="2716264"/>
    <lineage>
        <taxon>Bacteria</taxon>
        <taxon>Bacillati</taxon>
        <taxon>Bacillota</taxon>
        <taxon>Bacilli</taxon>
        <taxon>Bacillales</taxon>
        <taxon>Paenibacillaceae</taxon>
        <taxon>Paenibacillus</taxon>
    </lineage>
</organism>
<comment type="caution">
    <text evidence="1">The sequence shown here is derived from an EMBL/GenBank/DDBJ whole genome shotgun (WGS) entry which is preliminary data.</text>
</comment>
<dbReference type="RefSeq" id="WP_166146076.1">
    <property type="nucleotide sequence ID" value="NZ_JAAOIW010000001.1"/>
</dbReference>
<evidence type="ECO:0000313" key="1">
    <source>
        <dbReference type="EMBL" id="NHN28856.1"/>
    </source>
</evidence>
<dbReference type="EMBL" id="JAAOIW010000001">
    <property type="protein sequence ID" value="NHN28856.1"/>
    <property type="molecule type" value="Genomic_DNA"/>
</dbReference>
<evidence type="ECO:0008006" key="3">
    <source>
        <dbReference type="Google" id="ProtNLM"/>
    </source>
</evidence>
<dbReference type="Gene3D" id="2.115.10.20">
    <property type="entry name" value="Glycosyl hydrolase domain, family 43"/>
    <property type="match status" value="1"/>
</dbReference>
<dbReference type="SUPFAM" id="SSF75005">
    <property type="entry name" value="Arabinanase/levansucrase/invertase"/>
    <property type="match status" value="1"/>
</dbReference>
<accession>A0ABX0J413</accession>
<gene>
    <name evidence="1" type="ORF">G9U52_03295</name>
</gene>
<sequence>MTTLLFIDDWHLSSITNMDRKVGKPVWIREGTLVDGLTEGTWNFPLVVYEPELQLWKAVYCGAVDFDPVRANKNRFLRNQILLYAESKDGVHWVKKDVSAKSVIQGKRYAPNQVFGIDEHCDGAPVFYDQHDPEPGRRWKYFFASHRKQYLAVSPDAIRWQVEAIPLKEVTLDSPITCFYNDVRETYVLSRRIHNGDRRIALFETRDFRHFTEPEIVIHPEPQDPPLVQFYGMPVYKYEHLFMGLLWMFHTDPGEIEYHKDFGPIDCSLAYSMDGRHFFRALHEPFIPRNDRGEHGGGSIYTSTMLQAPDGKLRFYSGGSKAEHFQDQNLEDAALLLHELRKDGFFYLESHAMGGKIMTRCVDFSGDSLSLNVRAPYGRVRVQLSEARGKPHEGFAFDDCVPFRGDDTEYEPEWTSGRKPSELQGIRTHIEVEVTSGELYAIRGKFEIQIGSK</sequence>
<evidence type="ECO:0000313" key="2">
    <source>
        <dbReference type="Proteomes" id="UP001165962"/>
    </source>
</evidence>
<protein>
    <recommendedName>
        <fullName evidence="3">Glycosyl hydrolase family 32 N-terminal domain-containing protein</fullName>
    </recommendedName>
</protein>
<dbReference type="Proteomes" id="UP001165962">
    <property type="component" value="Unassembled WGS sequence"/>
</dbReference>
<dbReference type="InterPro" id="IPR023296">
    <property type="entry name" value="Glyco_hydro_beta-prop_sf"/>
</dbReference>